<dbReference type="InterPro" id="IPR036420">
    <property type="entry name" value="BRCT_dom_sf"/>
</dbReference>
<organism evidence="4 5">
    <name type="scientific">Aureobasidium melanogenum</name>
    <name type="common">Aureobasidium pullulans var. melanogenum</name>
    <dbReference type="NCBI Taxonomy" id="46634"/>
    <lineage>
        <taxon>Eukaryota</taxon>
        <taxon>Fungi</taxon>
        <taxon>Dikarya</taxon>
        <taxon>Ascomycota</taxon>
        <taxon>Pezizomycotina</taxon>
        <taxon>Dothideomycetes</taxon>
        <taxon>Dothideomycetidae</taxon>
        <taxon>Dothideales</taxon>
        <taxon>Saccotheciaceae</taxon>
        <taxon>Aureobasidium</taxon>
    </lineage>
</organism>
<dbReference type="PANTHER" id="PTHR13561">
    <property type="entry name" value="DNA REPLICATION REGULATOR DPB11-RELATED"/>
    <property type="match status" value="1"/>
</dbReference>
<proteinExistence type="predicted"/>
<feature type="region of interest" description="Disordered" evidence="2">
    <location>
        <begin position="104"/>
        <end position="132"/>
    </location>
</feature>
<dbReference type="Gene3D" id="3.40.50.10190">
    <property type="entry name" value="BRCT domain"/>
    <property type="match status" value="1"/>
</dbReference>
<dbReference type="EMBL" id="JAHFXF010000140">
    <property type="protein sequence ID" value="KAG9695106.1"/>
    <property type="molecule type" value="Genomic_DNA"/>
</dbReference>
<accession>A0A9P8JBR6</accession>
<reference evidence="4" key="1">
    <citation type="journal article" date="2021" name="J Fungi (Basel)">
        <title>Virulence traits and population genomics of the black yeast Aureobasidium melanogenum.</title>
        <authorList>
            <person name="Cernosa A."/>
            <person name="Sun X."/>
            <person name="Gostincar C."/>
            <person name="Fang C."/>
            <person name="Gunde-Cimerman N."/>
            <person name="Song Z."/>
        </authorList>
    </citation>
    <scope>NUCLEOTIDE SEQUENCE</scope>
    <source>
        <strain evidence="4">EXF-9911</strain>
    </source>
</reference>
<evidence type="ECO:0000313" key="4">
    <source>
        <dbReference type="EMBL" id="KAG9695106.1"/>
    </source>
</evidence>
<name>A0A9P8JBR6_AURME</name>
<feature type="compositionally biased region" description="Acidic residues" evidence="2">
    <location>
        <begin position="149"/>
        <end position="164"/>
    </location>
</feature>
<dbReference type="GO" id="GO:0006270">
    <property type="term" value="P:DNA replication initiation"/>
    <property type="evidence" value="ECO:0007669"/>
    <property type="project" value="TreeGrafter"/>
</dbReference>
<dbReference type="SUPFAM" id="SSF52113">
    <property type="entry name" value="BRCT domain"/>
    <property type="match status" value="1"/>
</dbReference>
<keyword evidence="1" id="KW-0677">Repeat</keyword>
<dbReference type="GO" id="GO:0033314">
    <property type="term" value="P:mitotic DNA replication checkpoint signaling"/>
    <property type="evidence" value="ECO:0007669"/>
    <property type="project" value="TreeGrafter"/>
</dbReference>
<feature type="region of interest" description="Disordered" evidence="2">
    <location>
        <begin position="145"/>
        <end position="176"/>
    </location>
</feature>
<evidence type="ECO:0000313" key="5">
    <source>
        <dbReference type="Proteomes" id="UP000779574"/>
    </source>
</evidence>
<dbReference type="InterPro" id="IPR001357">
    <property type="entry name" value="BRCT_dom"/>
</dbReference>
<feature type="compositionally biased region" description="Acidic residues" evidence="2">
    <location>
        <begin position="428"/>
        <end position="466"/>
    </location>
</feature>
<dbReference type="AlphaFoldDB" id="A0A9P8JBR6"/>
<dbReference type="GO" id="GO:0007095">
    <property type="term" value="P:mitotic G2 DNA damage checkpoint signaling"/>
    <property type="evidence" value="ECO:0007669"/>
    <property type="project" value="TreeGrafter"/>
</dbReference>
<dbReference type="PANTHER" id="PTHR13561:SF20">
    <property type="entry name" value="DNA TOPOISOMERASE 2-BINDING PROTEIN 1"/>
    <property type="match status" value="1"/>
</dbReference>
<dbReference type="PROSITE" id="PS50172">
    <property type="entry name" value="BRCT"/>
    <property type="match status" value="1"/>
</dbReference>
<gene>
    <name evidence="4" type="ORF">KCU76_g4722</name>
</gene>
<evidence type="ECO:0000259" key="3">
    <source>
        <dbReference type="PROSITE" id="PS50172"/>
    </source>
</evidence>
<dbReference type="Proteomes" id="UP000779574">
    <property type="component" value="Unassembled WGS sequence"/>
</dbReference>
<feature type="domain" description="BRCT" evidence="3">
    <location>
        <begin position="1"/>
        <end position="93"/>
    </location>
</feature>
<reference evidence="4" key="2">
    <citation type="submission" date="2021-08" db="EMBL/GenBank/DDBJ databases">
        <authorList>
            <person name="Gostincar C."/>
            <person name="Sun X."/>
            <person name="Song Z."/>
            <person name="Gunde-Cimerman N."/>
        </authorList>
    </citation>
    <scope>NUCLEOTIDE SEQUENCE</scope>
    <source>
        <strain evidence="4">EXF-9911</strain>
    </source>
</reference>
<feature type="region of interest" description="Disordered" evidence="2">
    <location>
        <begin position="293"/>
        <end position="335"/>
    </location>
</feature>
<protein>
    <recommendedName>
        <fullName evidence="3">BRCT domain-containing protein</fullName>
    </recommendedName>
</protein>
<dbReference type="Pfam" id="PF00533">
    <property type="entry name" value="BRCT"/>
    <property type="match status" value="1"/>
</dbReference>
<evidence type="ECO:0000256" key="1">
    <source>
        <dbReference type="ARBA" id="ARBA00022737"/>
    </source>
</evidence>
<feature type="region of interest" description="Disordered" evidence="2">
    <location>
        <begin position="413"/>
        <end position="508"/>
    </location>
</feature>
<feature type="non-terminal residue" evidence="4">
    <location>
        <position position="508"/>
    </location>
</feature>
<dbReference type="OrthoDB" id="342264at2759"/>
<comment type="caution">
    <text evidence="4">The sequence shown here is derived from an EMBL/GenBank/DDBJ whole genome shotgun (WGS) entry which is preliminary data.</text>
</comment>
<dbReference type="SMART" id="SM00292">
    <property type="entry name" value="BRCT"/>
    <property type="match status" value="1"/>
</dbReference>
<feature type="compositionally biased region" description="Polar residues" evidence="2">
    <location>
        <begin position="482"/>
        <end position="491"/>
    </location>
</feature>
<sequence>MAPKFKNAVICFSGTFNNSAAILQKWTEANGGTYNRKLTSNTTHLVVSEANWRARAPEVKTALEDNAIKIVNYEWFDDKLRLSSRVTETKYLWSNLDAEQLKKEAKDAKAAEREQKRAEKEKERKKKESEKVDYAAAFMQHTNVVARVEDEETSEDEDSSEDSSAEQNKSLAQQFAKGAKQAKQDLMSDNHHIYMDYTGFVYDVVITKASVELSRLEKASIILYETNAGPPHYYSVVVKIPEKTSIDDHDLTTVNNVNFPTAFKCMRDNFKVLTGVSWDNRIKKFSDGPSLAPLPRPNITVTPPAKNSPPGKLSKITKKGKLGKETAAEAEETPEAVQKRLKAAFAAQKYRYRLPAEGMPRGTTPDGSHYAHQNKKSVYDLFGKVADRSAETLAAKEAKKEEIKRLRRMALKRQNQQVKNKPEVVIIDSDDEQEEEETAEEESEEEEEEEEEEGEEEDDEDEEMEDGYVAVNAAGKDVEMQSVDSVNSGATGTAMEDFTMVDAPTAQT</sequence>
<evidence type="ECO:0000256" key="2">
    <source>
        <dbReference type="SAM" id="MobiDB-lite"/>
    </source>
</evidence>